<sequence length="337" mass="36743">MNRLRKIAGMGKAKVPSAVQNDKDESVVFFRELYRREKDRDVNLLEPMYSVEFDAIQGGHVCKPPSGKRDFLIPVDEKRDYDWLKTAPATPLFPSLEIEANSSQMAFQKELPIPPRQVKPSASRVSGKPEVTKTSARPASPTANSPSKKTSIKGGPAISKEKKQPNTVEKRSSHKVPMNRQQKAAAAAIPATGTSVATKKHSERCHASRTSSTSAVKGVTDQEFKAPKNLITTGSLFRRHGPSAEKVRTEDPGSGVDVEKDYGKARRQSCPPAATWGVKELQIEGKQNVLPPRWKCVSSSGSESASNSGRAGKATSMKGKTADGKREQRPELRSQAK</sequence>
<reference evidence="2" key="1">
    <citation type="submission" date="2014-09" db="EMBL/GenBank/DDBJ databases">
        <authorList>
            <person name="Magalhaes I.L.F."/>
            <person name="Oliveira U."/>
            <person name="Santos F.R."/>
            <person name="Vidigal T.H.D.A."/>
            <person name="Brescovit A.D."/>
            <person name="Santos A.J."/>
        </authorList>
    </citation>
    <scope>NUCLEOTIDE SEQUENCE</scope>
    <source>
        <tissue evidence="2">Shoot tissue taken approximately 20 cm above the soil surface</tissue>
    </source>
</reference>
<dbReference type="EMBL" id="GBRH01281938">
    <property type="protein sequence ID" value="JAD15957.1"/>
    <property type="molecule type" value="Transcribed_RNA"/>
</dbReference>
<accession>A0A0A9UAZ1</accession>
<name>A0A0A9UAZ1_ARUDO</name>
<protein>
    <submittedName>
        <fullName evidence="2">Uncharacterized protein</fullName>
    </submittedName>
</protein>
<feature type="compositionally biased region" description="Basic and acidic residues" evidence="1">
    <location>
        <begin position="242"/>
        <end position="264"/>
    </location>
</feature>
<reference evidence="2" key="2">
    <citation type="journal article" date="2015" name="Data Brief">
        <title>Shoot transcriptome of the giant reed, Arundo donax.</title>
        <authorList>
            <person name="Barrero R.A."/>
            <person name="Guerrero F.D."/>
            <person name="Moolhuijzen P."/>
            <person name="Goolsby J.A."/>
            <person name="Tidwell J."/>
            <person name="Bellgard S.E."/>
            <person name="Bellgard M.I."/>
        </authorList>
    </citation>
    <scope>NUCLEOTIDE SEQUENCE</scope>
    <source>
        <tissue evidence="2">Shoot tissue taken approximately 20 cm above the soil surface</tissue>
    </source>
</reference>
<feature type="region of interest" description="Disordered" evidence="1">
    <location>
        <begin position="292"/>
        <end position="337"/>
    </location>
</feature>
<feature type="compositionally biased region" description="Low complexity" evidence="1">
    <location>
        <begin position="298"/>
        <end position="308"/>
    </location>
</feature>
<feature type="compositionally biased region" description="Polar residues" evidence="1">
    <location>
        <begin position="132"/>
        <end position="149"/>
    </location>
</feature>
<dbReference type="PANTHER" id="PTHR31949">
    <property type="entry name" value="GASTRIC MUCIN-LIKE PROTEIN"/>
    <property type="match status" value="1"/>
</dbReference>
<evidence type="ECO:0000313" key="2">
    <source>
        <dbReference type="EMBL" id="JAD15957.1"/>
    </source>
</evidence>
<feature type="compositionally biased region" description="Basic and acidic residues" evidence="1">
    <location>
        <begin position="320"/>
        <end position="337"/>
    </location>
</feature>
<feature type="compositionally biased region" description="Basic and acidic residues" evidence="1">
    <location>
        <begin position="159"/>
        <end position="171"/>
    </location>
</feature>
<dbReference type="PANTHER" id="PTHR31949:SF36">
    <property type="entry name" value="OS08G0543000 PROTEIN"/>
    <property type="match status" value="1"/>
</dbReference>
<dbReference type="GO" id="GO:0055028">
    <property type="term" value="C:cortical microtubule"/>
    <property type="evidence" value="ECO:0007669"/>
    <property type="project" value="TreeGrafter"/>
</dbReference>
<feature type="region of interest" description="Disordered" evidence="1">
    <location>
        <begin position="112"/>
        <end position="273"/>
    </location>
</feature>
<organism evidence="2">
    <name type="scientific">Arundo donax</name>
    <name type="common">Giant reed</name>
    <name type="synonym">Donax arundinaceus</name>
    <dbReference type="NCBI Taxonomy" id="35708"/>
    <lineage>
        <taxon>Eukaryota</taxon>
        <taxon>Viridiplantae</taxon>
        <taxon>Streptophyta</taxon>
        <taxon>Embryophyta</taxon>
        <taxon>Tracheophyta</taxon>
        <taxon>Spermatophyta</taxon>
        <taxon>Magnoliopsida</taxon>
        <taxon>Liliopsida</taxon>
        <taxon>Poales</taxon>
        <taxon>Poaceae</taxon>
        <taxon>PACMAD clade</taxon>
        <taxon>Arundinoideae</taxon>
        <taxon>Arundineae</taxon>
        <taxon>Arundo</taxon>
    </lineage>
</organism>
<dbReference type="AlphaFoldDB" id="A0A0A9UAZ1"/>
<proteinExistence type="predicted"/>
<dbReference type="GO" id="GO:0043622">
    <property type="term" value="P:cortical microtubule organization"/>
    <property type="evidence" value="ECO:0007669"/>
    <property type="project" value="TreeGrafter"/>
</dbReference>
<evidence type="ECO:0000256" key="1">
    <source>
        <dbReference type="SAM" id="MobiDB-lite"/>
    </source>
</evidence>